<keyword evidence="4" id="KW-1185">Reference proteome</keyword>
<feature type="domain" description="GDS1 winged helix" evidence="2">
    <location>
        <begin position="65"/>
        <end position="154"/>
    </location>
</feature>
<comment type="caution">
    <text evidence="3">The sequence shown here is derived from an EMBL/GenBank/DDBJ whole genome shotgun (WGS) entry which is preliminary data.</text>
</comment>
<reference evidence="3 4" key="1">
    <citation type="journal article" date="2013" name="MBio">
        <title>Genome sequencing of the plant pathogen Taphrina deformans, the causal agent of peach leaf curl.</title>
        <authorList>
            <person name="Cisse O.H."/>
            <person name="Almeida J.M.G.C.F."/>
            <person name="Fonseca A."/>
            <person name="Kumar A.A."/>
            <person name="Salojaervi J."/>
            <person name="Overmyer K."/>
            <person name="Hauser P.M."/>
            <person name="Pagni M."/>
        </authorList>
    </citation>
    <scope>NUCLEOTIDE SEQUENCE [LARGE SCALE GENOMIC DNA]</scope>
    <source>
        <strain evidence="4">PYCC 5710 / ATCC 11124 / CBS 356.35 / IMI 108563 / JCM 9778 / NBRC 8474</strain>
    </source>
</reference>
<dbReference type="Proteomes" id="UP000013776">
    <property type="component" value="Unassembled WGS sequence"/>
</dbReference>
<evidence type="ECO:0000259" key="2">
    <source>
        <dbReference type="Pfam" id="PF25318"/>
    </source>
</evidence>
<feature type="compositionally biased region" description="Basic and acidic residues" evidence="1">
    <location>
        <begin position="172"/>
        <end position="189"/>
    </location>
</feature>
<evidence type="ECO:0000313" key="3">
    <source>
        <dbReference type="EMBL" id="CCG84886.1"/>
    </source>
</evidence>
<dbReference type="Pfam" id="PF25318">
    <property type="entry name" value="WHD_GDS1"/>
    <property type="match status" value="1"/>
</dbReference>
<protein>
    <recommendedName>
        <fullName evidence="2">GDS1 winged helix domain-containing protein</fullName>
    </recommendedName>
</protein>
<dbReference type="AlphaFoldDB" id="S0BE61"/>
<dbReference type="InterPro" id="IPR057511">
    <property type="entry name" value="WH_GDS1"/>
</dbReference>
<evidence type="ECO:0000313" key="4">
    <source>
        <dbReference type="Proteomes" id="UP000013776"/>
    </source>
</evidence>
<gene>
    <name evidence="3" type="ORF">TAPDE_005438</name>
</gene>
<dbReference type="VEuPathDB" id="FungiDB:TAPDE_005438"/>
<organism evidence="3 4">
    <name type="scientific">Taphrina deformans (strain PYCC 5710 / ATCC 11124 / CBS 356.35 / IMI 108563 / JCM 9778 / NBRC 8474)</name>
    <name type="common">Peach leaf curl fungus</name>
    <name type="synonym">Lalaria deformans</name>
    <dbReference type="NCBI Taxonomy" id="1097556"/>
    <lineage>
        <taxon>Eukaryota</taxon>
        <taxon>Fungi</taxon>
        <taxon>Dikarya</taxon>
        <taxon>Ascomycota</taxon>
        <taxon>Taphrinomycotina</taxon>
        <taxon>Taphrinomycetes</taxon>
        <taxon>Taphrinales</taxon>
        <taxon>Taphrinaceae</taxon>
        <taxon>Taphrina</taxon>
    </lineage>
</organism>
<proteinExistence type="predicted"/>
<sequence length="342" mass="37607">MAVTAVTSNYNVRRRKQSINATARQQQDESLRLTKRAKLDKRDVFTPPASPEATDAASEMHIGYEDDHEDAVLIGILDFMQRNGGSALCSREISEGLQAEGKVSLSGATPSTVVDASIKQHHKRCSSNNRANLIQKVADPHFPRKTLYHLANVDPFAPRPRLQTPKLAPVLSRKDSGPRAMETEDHESTASDDESEYAHPLDSLSNDGQGPFAASLDTRRRMSLSPSPELDFSLTIDDVSRSANTPVASVPTSPSKEQITREQRRQQLNIALPPSPFMTPQRGMDDETDADAALKLPELSHSFMNSPILARRELPTDDDLDDVDVQSPEAVSLDDLDCLLGF</sequence>
<evidence type="ECO:0000256" key="1">
    <source>
        <dbReference type="SAM" id="MobiDB-lite"/>
    </source>
</evidence>
<accession>S0BE61</accession>
<dbReference type="OrthoDB" id="10593152at2759"/>
<feature type="region of interest" description="Disordered" evidence="1">
    <location>
        <begin position="156"/>
        <end position="213"/>
    </location>
</feature>
<dbReference type="EMBL" id="CAHR02000335">
    <property type="protein sequence ID" value="CCG84886.1"/>
    <property type="molecule type" value="Genomic_DNA"/>
</dbReference>
<name>S0BE61_TAPDE</name>